<evidence type="ECO:0000256" key="5">
    <source>
        <dbReference type="ARBA" id="ARBA00022741"/>
    </source>
</evidence>
<evidence type="ECO:0000256" key="8">
    <source>
        <dbReference type="ARBA" id="ARBA00038781"/>
    </source>
</evidence>
<sequence length="364" mass="41141">MLFDKIENVKLKNVTKRYGNFKAVDNVNLDVIGGELLILIGPSGSGKTTLLRTINRLVEPDEGEIFINGKNVKEFDVVELRRSIGYVIQQIGLFPHMTVKENIALLPRLEGWSEEEIENRVNELLDLVALPREFANRYPHQLSGGQQQRVGLARALALNPPLLLMDEPFGALDPILRKQLQEEFAKIKETLGRTIVFVTHDIEEAFRLGDRIAIMRKGKLIQVGYPDELVLNPANEFVARLVNADKKFKHLDTLKVKDLMMPVESYLVEAQEKSQLIKWMKEKDVEFAVLVDKGVLKGIVELKTLLISEDLEKAIKEPMTFSPEDSLASALAEMKMKNTFLGIVVKRERPVGILLASEVLLKLL</sequence>
<evidence type="ECO:0000313" key="15">
    <source>
        <dbReference type="Proteomes" id="UP001056425"/>
    </source>
</evidence>
<dbReference type="AlphaFoldDB" id="A0A9E7MBP8"/>
<evidence type="ECO:0000259" key="13">
    <source>
        <dbReference type="PROSITE" id="PS50893"/>
    </source>
</evidence>
<dbReference type="Proteomes" id="UP001056425">
    <property type="component" value="Chromosome"/>
</dbReference>
<comment type="subunit">
    <text evidence="8">The complex is composed of two ATP-binding proteins (WtpC), two transmembrane proteins (WtpB) and a solute-binding protein (WtpA).</text>
</comment>
<dbReference type="EC" id="7.3.2.6" evidence="9"/>
<dbReference type="NCBIfam" id="TIGR01186">
    <property type="entry name" value="proV"/>
    <property type="match status" value="1"/>
</dbReference>
<proteinExistence type="inferred from homology"/>
<dbReference type="Pfam" id="PF00005">
    <property type="entry name" value="ABC_tran"/>
    <property type="match status" value="1"/>
</dbReference>
<organism evidence="14 15">
    <name type="scientific">Thermococcus argininiproducens</name>
    <dbReference type="NCBI Taxonomy" id="2866384"/>
    <lineage>
        <taxon>Archaea</taxon>
        <taxon>Methanobacteriati</taxon>
        <taxon>Methanobacteriota</taxon>
        <taxon>Thermococci</taxon>
        <taxon>Thermococcales</taxon>
        <taxon>Thermococcaceae</taxon>
        <taxon>Thermococcus</taxon>
    </lineage>
</organism>
<keyword evidence="3" id="KW-0500">Molybdenum</keyword>
<reference evidence="14 15" key="1">
    <citation type="submission" date="2021-08" db="EMBL/GenBank/DDBJ databases">
        <title>Thermococcus onnuriiensis IOH2.</title>
        <authorList>
            <person name="Park Y.-J."/>
        </authorList>
    </citation>
    <scope>NUCLEOTIDE SEQUENCE [LARGE SCALE GENOMIC DNA]</scope>
    <source>
        <strain evidence="14 15">IOH2</strain>
    </source>
</reference>
<dbReference type="PROSITE" id="PS00211">
    <property type="entry name" value="ABC_TRANSPORTER_1"/>
    <property type="match status" value="1"/>
</dbReference>
<evidence type="ECO:0000256" key="3">
    <source>
        <dbReference type="ARBA" id="ARBA00022505"/>
    </source>
</evidence>
<evidence type="ECO:0000256" key="6">
    <source>
        <dbReference type="ARBA" id="ARBA00022840"/>
    </source>
</evidence>
<comment type="function">
    <text evidence="12">Part of the ABC transporter complex WtpABC involved in molybdate/tungstate import. Responsible for energy coupling to the transport system.</text>
</comment>
<keyword evidence="5" id="KW-0547">Nucleotide-binding</keyword>
<evidence type="ECO:0000256" key="1">
    <source>
        <dbReference type="ARBA" id="ARBA00004236"/>
    </source>
</evidence>
<dbReference type="GeneID" id="72777122"/>
<comment type="catalytic activity">
    <reaction evidence="11">
        <text>tungstate(in) + ATP + H2O = tungstate(out) + ADP + phosphate + H(+)</text>
        <dbReference type="Rhea" id="RHEA:35027"/>
        <dbReference type="ChEBI" id="CHEBI:15377"/>
        <dbReference type="ChEBI" id="CHEBI:15378"/>
        <dbReference type="ChEBI" id="CHEBI:30616"/>
        <dbReference type="ChEBI" id="CHEBI:43474"/>
        <dbReference type="ChEBI" id="CHEBI:46502"/>
        <dbReference type="ChEBI" id="CHEBI:456216"/>
        <dbReference type="EC" id="7.3.2.6"/>
    </reaction>
</comment>
<accession>A0A9E7MBP8</accession>
<dbReference type="InterPro" id="IPR017871">
    <property type="entry name" value="ABC_transporter-like_CS"/>
</dbReference>
<dbReference type="Gene3D" id="3.40.50.300">
    <property type="entry name" value="P-loop containing nucleotide triphosphate hydrolases"/>
    <property type="match status" value="1"/>
</dbReference>
<dbReference type="InterPro" id="IPR027417">
    <property type="entry name" value="P-loop_NTPase"/>
</dbReference>
<dbReference type="GO" id="GO:0005886">
    <property type="term" value="C:plasma membrane"/>
    <property type="evidence" value="ECO:0007669"/>
    <property type="project" value="UniProtKB-SubCell"/>
</dbReference>
<dbReference type="InterPro" id="IPR003439">
    <property type="entry name" value="ABC_transporter-like_ATP-bd"/>
</dbReference>
<evidence type="ECO:0000313" key="14">
    <source>
        <dbReference type="EMBL" id="USH00307.1"/>
    </source>
</evidence>
<protein>
    <recommendedName>
        <fullName evidence="10">Molybdate/tungstate import ATP-binding protein WtpC</fullName>
        <ecNumber evidence="9">7.3.2.6</ecNumber>
    </recommendedName>
</protein>
<keyword evidence="15" id="KW-1185">Reference proteome</keyword>
<evidence type="ECO:0000256" key="11">
    <source>
        <dbReference type="ARBA" id="ARBA00047936"/>
    </source>
</evidence>
<dbReference type="SUPFAM" id="SSF52540">
    <property type="entry name" value="P-loop containing nucleoside triphosphate hydrolases"/>
    <property type="match status" value="1"/>
</dbReference>
<name>A0A9E7MBP8_9EURY</name>
<dbReference type="KEGG" id="thei:K1720_02220"/>
<dbReference type="PANTHER" id="PTHR43117:SF4">
    <property type="entry name" value="OSMOPROTECTANT IMPORT ATP-BINDING PROTEIN OSMV"/>
    <property type="match status" value="1"/>
</dbReference>
<gene>
    <name evidence="14" type="ORF">K1720_02220</name>
</gene>
<dbReference type="Pfam" id="PF00571">
    <property type="entry name" value="CBS"/>
    <property type="match status" value="1"/>
</dbReference>
<dbReference type="GO" id="GO:0016887">
    <property type="term" value="F:ATP hydrolysis activity"/>
    <property type="evidence" value="ECO:0007669"/>
    <property type="project" value="InterPro"/>
</dbReference>
<dbReference type="InterPro" id="IPR003593">
    <property type="entry name" value="AAA+_ATPase"/>
</dbReference>
<dbReference type="Gene3D" id="3.10.580.10">
    <property type="entry name" value="CBS-domain"/>
    <property type="match status" value="1"/>
</dbReference>
<dbReference type="PANTHER" id="PTHR43117">
    <property type="entry name" value="OSMOPROTECTANT IMPORT ATP-BINDING PROTEIN OSMV"/>
    <property type="match status" value="1"/>
</dbReference>
<evidence type="ECO:0000256" key="4">
    <source>
        <dbReference type="ARBA" id="ARBA00022737"/>
    </source>
</evidence>
<dbReference type="GO" id="GO:0031460">
    <property type="term" value="P:glycine betaine transport"/>
    <property type="evidence" value="ECO:0007669"/>
    <property type="project" value="InterPro"/>
</dbReference>
<evidence type="ECO:0000256" key="10">
    <source>
        <dbReference type="ARBA" id="ARBA00041133"/>
    </source>
</evidence>
<evidence type="ECO:0000256" key="9">
    <source>
        <dbReference type="ARBA" id="ARBA00039025"/>
    </source>
</evidence>
<evidence type="ECO:0000256" key="7">
    <source>
        <dbReference type="ARBA" id="ARBA00038307"/>
    </source>
</evidence>
<feature type="domain" description="ABC transporter" evidence="13">
    <location>
        <begin position="9"/>
        <end position="242"/>
    </location>
</feature>
<keyword evidence="2" id="KW-0813">Transport</keyword>
<comment type="similarity">
    <text evidence="7">Belongs to the ABC transporter superfamily. Sulfate/tungstate importer (TC 3.A.1.6) family.</text>
</comment>
<dbReference type="InterPro" id="IPR000644">
    <property type="entry name" value="CBS_dom"/>
</dbReference>
<dbReference type="RefSeq" id="WP_251949596.1">
    <property type="nucleotide sequence ID" value="NZ_CP080572.1"/>
</dbReference>
<keyword evidence="6 14" id="KW-0067">ATP-binding</keyword>
<dbReference type="InterPro" id="IPR005892">
    <property type="entry name" value="Gly-betaine_transp_ATP-bd"/>
</dbReference>
<dbReference type="PROSITE" id="PS50893">
    <property type="entry name" value="ABC_TRANSPORTER_2"/>
    <property type="match status" value="1"/>
</dbReference>
<dbReference type="GO" id="GO:1901238">
    <property type="term" value="F:ABC-type tungstate transporter activity"/>
    <property type="evidence" value="ECO:0007669"/>
    <property type="project" value="UniProtKB-EC"/>
</dbReference>
<dbReference type="SUPFAM" id="SSF54631">
    <property type="entry name" value="CBS-domain pair"/>
    <property type="match status" value="1"/>
</dbReference>
<keyword evidence="4" id="KW-0677">Repeat</keyword>
<evidence type="ECO:0000256" key="2">
    <source>
        <dbReference type="ARBA" id="ARBA00022448"/>
    </source>
</evidence>
<dbReference type="GO" id="GO:0005524">
    <property type="term" value="F:ATP binding"/>
    <property type="evidence" value="ECO:0007669"/>
    <property type="project" value="UniProtKB-KW"/>
</dbReference>
<dbReference type="FunFam" id="3.40.50.300:FF:000425">
    <property type="entry name" value="Probable ABC transporter, ATP-binding subunit"/>
    <property type="match status" value="1"/>
</dbReference>
<dbReference type="SMART" id="SM00382">
    <property type="entry name" value="AAA"/>
    <property type="match status" value="1"/>
</dbReference>
<comment type="subcellular location">
    <subcellularLocation>
        <location evidence="1">Cell membrane</location>
    </subcellularLocation>
</comment>
<dbReference type="EMBL" id="CP080572">
    <property type="protein sequence ID" value="USH00307.1"/>
    <property type="molecule type" value="Genomic_DNA"/>
</dbReference>
<evidence type="ECO:0000256" key="12">
    <source>
        <dbReference type="ARBA" id="ARBA00057369"/>
    </source>
</evidence>
<dbReference type="InterPro" id="IPR046342">
    <property type="entry name" value="CBS_dom_sf"/>
</dbReference>